<dbReference type="Pfam" id="PF06013">
    <property type="entry name" value="WXG100"/>
    <property type="match status" value="1"/>
</dbReference>
<dbReference type="Gene3D" id="1.10.287.1060">
    <property type="entry name" value="ESAT-6-like"/>
    <property type="match status" value="1"/>
</dbReference>
<dbReference type="OrthoDB" id="4231069at2"/>
<dbReference type="EMBL" id="RZOA01000002">
    <property type="protein sequence ID" value="KAA8824511.1"/>
    <property type="molecule type" value="Genomic_DNA"/>
</dbReference>
<dbReference type="SUPFAM" id="SSF140453">
    <property type="entry name" value="EsxAB dimer-like"/>
    <property type="match status" value="1"/>
</dbReference>
<dbReference type="EMBL" id="RZNZ01000001">
    <property type="protein sequence ID" value="KAA8822427.1"/>
    <property type="molecule type" value="Genomic_DNA"/>
</dbReference>
<evidence type="ECO:0000313" key="4">
    <source>
        <dbReference type="Proteomes" id="UP000345527"/>
    </source>
</evidence>
<dbReference type="Proteomes" id="UP000345527">
    <property type="component" value="Unassembled WGS sequence"/>
</dbReference>
<accession>A0A5J5DZT2</accession>
<protein>
    <recommendedName>
        <fullName evidence="1">ESAT-6-like protein</fullName>
    </recommendedName>
</protein>
<dbReference type="RefSeq" id="WP_150353245.1">
    <property type="nucleotide sequence ID" value="NZ_JAFEJW010000003.1"/>
</dbReference>
<dbReference type="NCBIfam" id="TIGR03930">
    <property type="entry name" value="WXG100_ESAT6"/>
    <property type="match status" value="1"/>
</dbReference>
<dbReference type="InterPro" id="IPR036689">
    <property type="entry name" value="ESAT-6-like_sf"/>
</dbReference>
<comment type="similarity">
    <text evidence="1">Belongs to the WXG100 family.</text>
</comment>
<proteinExistence type="inferred from homology"/>
<evidence type="ECO:0000313" key="5">
    <source>
        <dbReference type="Proteomes" id="UP000374630"/>
    </source>
</evidence>
<evidence type="ECO:0000313" key="2">
    <source>
        <dbReference type="EMBL" id="KAA8822427.1"/>
    </source>
</evidence>
<name>A0A5J5DZT2_9BIFI</name>
<organism evidence="3 4">
    <name type="scientific">Bifidobacterium vespertilionis</name>
    <dbReference type="NCBI Taxonomy" id="2562524"/>
    <lineage>
        <taxon>Bacteria</taxon>
        <taxon>Bacillati</taxon>
        <taxon>Actinomycetota</taxon>
        <taxon>Actinomycetes</taxon>
        <taxon>Bifidobacteriales</taxon>
        <taxon>Bifidobacteriaceae</taxon>
        <taxon>Bifidobacterium</taxon>
    </lineage>
</organism>
<gene>
    <name evidence="3" type="ORF">EM848_01495</name>
    <name evidence="2" type="ORF">EMO90_00030</name>
</gene>
<evidence type="ECO:0000313" key="3">
    <source>
        <dbReference type="EMBL" id="KAA8824511.1"/>
    </source>
</evidence>
<dbReference type="Proteomes" id="UP000374630">
    <property type="component" value="Unassembled WGS sequence"/>
</dbReference>
<sequence length="97" mass="10249">MPQYAVDSEQIQSSAAAVSGSISQIRNAVSGMYANLNALQGVWQGGAATQFNAVSQQWHAAQQQMEQSLEAIQNALSQASLLYSDAEAQASRLFTAG</sequence>
<evidence type="ECO:0000256" key="1">
    <source>
        <dbReference type="RuleBase" id="RU362001"/>
    </source>
</evidence>
<comment type="caution">
    <text evidence="3">The sequence shown here is derived from an EMBL/GenBank/DDBJ whole genome shotgun (WGS) entry which is preliminary data.</text>
</comment>
<reference evidence="4 5" key="1">
    <citation type="journal article" date="2019" name="Syst. Appl. Microbiol.">
        <title>Characterization of Bifidobacterium species in feaces of the Egyptian fruit bat: Description of B. vespertilionis sp. nov. and B. rousetti sp. nov.</title>
        <authorList>
            <person name="Modesto M."/>
            <person name="Satti M."/>
            <person name="Watanabe K."/>
            <person name="Puglisi E."/>
            <person name="Morelli L."/>
            <person name="Huang C.-H."/>
            <person name="Liou J.-S."/>
            <person name="Miyashita M."/>
            <person name="Tamura T."/>
            <person name="Saito S."/>
            <person name="Mori K."/>
            <person name="Huang L."/>
            <person name="Sciavilla P."/>
            <person name="Sandri C."/>
            <person name="Spiezio C."/>
            <person name="Vitali F."/>
            <person name="Cavalieri D."/>
            <person name="Perpetuini G."/>
            <person name="Tofalo R."/>
            <person name="Bonetti A."/>
            <person name="Arita M."/>
            <person name="Mattarelli P."/>
        </authorList>
    </citation>
    <scope>NUCLEOTIDE SEQUENCE [LARGE SCALE GENOMIC DNA]</scope>
    <source>
        <strain evidence="2 5">RST16</strain>
        <strain evidence="3 4">RST8</strain>
    </source>
</reference>
<dbReference type="InterPro" id="IPR010310">
    <property type="entry name" value="T7SS_ESAT-6-like"/>
</dbReference>
<keyword evidence="5" id="KW-1185">Reference proteome</keyword>
<dbReference type="AlphaFoldDB" id="A0A5J5DZT2"/>